<dbReference type="InterPro" id="IPR020084">
    <property type="entry name" value="NUDIX_hydrolase_CS"/>
</dbReference>
<reference evidence="6 7" key="1">
    <citation type="submission" date="2019-04" db="EMBL/GenBank/DDBJ databases">
        <title>Herbidospora sp. NEAU-GS14.nov., a novel actinomycete isolated from soil.</title>
        <authorList>
            <person name="Han L."/>
        </authorList>
    </citation>
    <scope>NUCLEOTIDE SEQUENCE [LARGE SCALE GENOMIC DNA]</scope>
    <source>
        <strain evidence="6 7">NEAU-GS14</strain>
    </source>
</reference>
<dbReference type="InterPro" id="IPR015797">
    <property type="entry name" value="NUDIX_hydrolase-like_dom_sf"/>
</dbReference>
<evidence type="ECO:0000259" key="5">
    <source>
        <dbReference type="PROSITE" id="PS51462"/>
    </source>
</evidence>
<comment type="caution">
    <text evidence="6">The sequence shown here is derived from an EMBL/GenBank/DDBJ whole genome shotgun (WGS) entry which is preliminary data.</text>
</comment>
<evidence type="ECO:0000256" key="3">
    <source>
        <dbReference type="ARBA" id="ARBA00022801"/>
    </source>
</evidence>
<dbReference type="RefSeq" id="WP_137246773.1">
    <property type="nucleotide sequence ID" value="NZ_SZQA01000007.1"/>
</dbReference>
<keyword evidence="3 4" id="KW-0378">Hydrolase</keyword>
<dbReference type="PROSITE" id="PS00893">
    <property type="entry name" value="NUDIX_BOX"/>
    <property type="match status" value="1"/>
</dbReference>
<dbReference type="GO" id="GO:0016787">
    <property type="term" value="F:hydrolase activity"/>
    <property type="evidence" value="ECO:0007669"/>
    <property type="project" value="UniProtKB-KW"/>
</dbReference>
<accession>A0A4U3MMP9</accession>
<dbReference type="PRINTS" id="PR00502">
    <property type="entry name" value="NUDIXFAMILY"/>
</dbReference>
<dbReference type="PANTHER" id="PTHR43046:SF16">
    <property type="entry name" value="ADP-RIBOSE PYROPHOSPHATASE YJHB-RELATED"/>
    <property type="match status" value="1"/>
</dbReference>
<protein>
    <submittedName>
        <fullName evidence="6">NUDIX domain-containing protein</fullName>
    </submittedName>
</protein>
<dbReference type="Proteomes" id="UP000308705">
    <property type="component" value="Unassembled WGS sequence"/>
</dbReference>
<dbReference type="Gene3D" id="3.90.79.10">
    <property type="entry name" value="Nucleoside Triphosphate Pyrophosphohydrolase"/>
    <property type="match status" value="1"/>
</dbReference>
<evidence type="ECO:0000256" key="1">
    <source>
        <dbReference type="ARBA" id="ARBA00001946"/>
    </source>
</evidence>
<organism evidence="6 7">
    <name type="scientific">Herbidospora galbida</name>
    <dbReference type="NCBI Taxonomy" id="2575442"/>
    <lineage>
        <taxon>Bacteria</taxon>
        <taxon>Bacillati</taxon>
        <taxon>Actinomycetota</taxon>
        <taxon>Actinomycetes</taxon>
        <taxon>Streptosporangiales</taxon>
        <taxon>Streptosporangiaceae</taxon>
        <taxon>Herbidospora</taxon>
    </lineage>
</organism>
<dbReference type="InterPro" id="IPR020476">
    <property type="entry name" value="Nudix_hydrolase"/>
</dbReference>
<sequence>MAALRSLAATVWRAIGGAVQWRLLWLSQATFMVGVVGVIRDDDGRVLLLKHRFWPEGRQWGLPTGYAKRGETFEDTVVREVMEETGLKARVNRLVRVESGFRLRVEIAYEGELLGGTLALDPTEILEAGWFPAEAMPEELMPGHRLLVAATSAGSR</sequence>
<evidence type="ECO:0000256" key="4">
    <source>
        <dbReference type="RuleBase" id="RU003476"/>
    </source>
</evidence>
<dbReference type="PROSITE" id="PS51462">
    <property type="entry name" value="NUDIX"/>
    <property type="match status" value="1"/>
</dbReference>
<evidence type="ECO:0000313" key="7">
    <source>
        <dbReference type="Proteomes" id="UP000308705"/>
    </source>
</evidence>
<keyword evidence="7" id="KW-1185">Reference proteome</keyword>
<comment type="similarity">
    <text evidence="2 4">Belongs to the Nudix hydrolase family.</text>
</comment>
<comment type="cofactor">
    <cofactor evidence="1">
        <name>Mg(2+)</name>
        <dbReference type="ChEBI" id="CHEBI:18420"/>
    </cofactor>
</comment>
<dbReference type="InterPro" id="IPR000086">
    <property type="entry name" value="NUDIX_hydrolase_dom"/>
</dbReference>
<proteinExistence type="inferred from homology"/>
<dbReference type="OrthoDB" id="9804442at2"/>
<dbReference type="SUPFAM" id="SSF55811">
    <property type="entry name" value="Nudix"/>
    <property type="match status" value="1"/>
</dbReference>
<dbReference type="EMBL" id="SZQA01000007">
    <property type="protein sequence ID" value="TKK89266.1"/>
    <property type="molecule type" value="Genomic_DNA"/>
</dbReference>
<feature type="domain" description="Nudix hydrolase" evidence="5">
    <location>
        <begin position="30"/>
        <end position="154"/>
    </location>
</feature>
<dbReference type="Pfam" id="PF00293">
    <property type="entry name" value="NUDIX"/>
    <property type="match status" value="1"/>
</dbReference>
<evidence type="ECO:0000313" key="6">
    <source>
        <dbReference type="EMBL" id="TKK89266.1"/>
    </source>
</evidence>
<dbReference type="PANTHER" id="PTHR43046">
    <property type="entry name" value="GDP-MANNOSE MANNOSYL HYDROLASE"/>
    <property type="match status" value="1"/>
</dbReference>
<name>A0A4U3MMP9_9ACTN</name>
<gene>
    <name evidence="6" type="ORF">FDA94_10035</name>
</gene>
<evidence type="ECO:0000256" key="2">
    <source>
        <dbReference type="ARBA" id="ARBA00005582"/>
    </source>
</evidence>
<dbReference type="AlphaFoldDB" id="A0A4U3MMP9"/>